<feature type="signal peptide" evidence="1">
    <location>
        <begin position="1"/>
        <end position="21"/>
    </location>
</feature>
<name>A0A7S2EKG7_TRICV</name>
<dbReference type="Pfam" id="PF09996">
    <property type="entry name" value="DUF2237"/>
    <property type="match status" value="1"/>
</dbReference>
<dbReference type="Gene3D" id="3.30.56.110">
    <property type="entry name" value="Protein of unknown function DUF2237"/>
    <property type="match status" value="1"/>
</dbReference>
<protein>
    <submittedName>
        <fullName evidence="2">Uncharacterized protein</fullName>
    </submittedName>
</protein>
<feature type="chain" id="PRO_5030990990" evidence="1">
    <location>
        <begin position="22"/>
        <end position="162"/>
    </location>
</feature>
<accession>A0A7S2EKG7</accession>
<gene>
    <name evidence="2" type="ORF">OSIN01602_LOCUS10684</name>
</gene>
<dbReference type="EMBL" id="HBGO01018649">
    <property type="protein sequence ID" value="CAD9340500.1"/>
    <property type="molecule type" value="Transcribed_RNA"/>
</dbReference>
<evidence type="ECO:0000256" key="1">
    <source>
        <dbReference type="SAM" id="SignalP"/>
    </source>
</evidence>
<dbReference type="AlphaFoldDB" id="A0A7S2EKG7"/>
<proteinExistence type="predicted"/>
<evidence type="ECO:0000313" key="2">
    <source>
        <dbReference type="EMBL" id="CAD9340500.1"/>
    </source>
</evidence>
<keyword evidence="1" id="KW-0732">Signal</keyword>
<reference evidence="2" key="1">
    <citation type="submission" date="2021-01" db="EMBL/GenBank/DDBJ databases">
        <authorList>
            <person name="Corre E."/>
            <person name="Pelletier E."/>
            <person name="Niang G."/>
            <person name="Scheremetjew M."/>
            <person name="Finn R."/>
            <person name="Kale V."/>
            <person name="Holt S."/>
            <person name="Cochrane G."/>
            <person name="Meng A."/>
            <person name="Brown T."/>
            <person name="Cohen L."/>
        </authorList>
    </citation>
    <scope>NUCLEOTIDE SEQUENCE</scope>
    <source>
        <strain evidence="2">Grunow 1884</strain>
    </source>
</reference>
<sequence>MKSATALLLLATSVSVSVTDAIYQNVYGRDLEPCSSDGMALTGYTRSSYCTNVQDDVGSHHVCVDVGTTSGGNFCAVTGQPDWCSSSMPCHPSGAAGECPVRDWCVCQWAFASYIEKAGGCGMIQDIKCESINVEAVKAYERSEEAKHKAALECIRERCGLE</sequence>
<dbReference type="InterPro" id="IPR018714">
    <property type="entry name" value="DUF2237"/>
</dbReference>
<organism evidence="2">
    <name type="scientific">Trieres chinensis</name>
    <name type="common">Marine centric diatom</name>
    <name type="synonym">Odontella sinensis</name>
    <dbReference type="NCBI Taxonomy" id="1514140"/>
    <lineage>
        <taxon>Eukaryota</taxon>
        <taxon>Sar</taxon>
        <taxon>Stramenopiles</taxon>
        <taxon>Ochrophyta</taxon>
        <taxon>Bacillariophyta</taxon>
        <taxon>Mediophyceae</taxon>
        <taxon>Biddulphiophycidae</taxon>
        <taxon>Eupodiscales</taxon>
        <taxon>Parodontellaceae</taxon>
        <taxon>Trieres</taxon>
    </lineage>
</organism>